<feature type="domain" description="HTH cro/C1-type" evidence="3">
    <location>
        <begin position="15"/>
        <end position="69"/>
    </location>
</feature>
<evidence type="ECO:0000313" key="5">
    <source>
        <dbReference type="Proteomes" id="UP000198959"/>
    </source>
</evidence>
<dbReference type="STRING" id="145854.GA0074692_5770"/>
<dbReference type="Gene3D" id="1.10.260.40">
    <property type="entry name" value="lambda repressor-like DNA-binding domains"/>
    <property type="match status" value="1"/>
</dbReference>
<organism evidence="4 5">
    <name type="scientific">Micromonospora pallida</name>
    <dbReference type="NCBI Taxonomy" id="145854"/>
    <lineage>
        <taxon>Bacteria</taxon>
        <taxon>Bacillati</taxon>
        <taxon>Actinomycetota</taxon>
        <taxon>Actinomycetes</taxon>
        <taxon>Micromonosporales</taxon>
        <taxon>Micromonosporaceae</taxon>
        <taxon>Micromonospora</taxon>
    </lineage>
</organism>
<feature type="region of interest" description="Disordered" evidence="2">
    <location>
        <begin position="120"/>
        <end position="167"/>
    </location>
</feature>
<dbReference type="GO" id="GO:0005829">
    <property type="term" value="C:cytosol"/>
    <property type="evidence" value="ECO:0007669"/>
    <property type="project" value="TreeGrafter"/>
</dbReference>
<sequence length="266" mass="26967">MATPKDLPRDVGVFIRDLRRNAKISLRQLAEQAGVSNPYLSQIERGLRKPSAEVLQQLASALRVSTPAMYLRAGLLDDREGQGVLAAIAVDPDLTMAQKQSLTQIYETFRRENVRLAEATATAEQATAAAGPTAGTDREDAVEAAPGAPAAAGTGPAGGPAAGTTPDSLAARAAADNLAGTAPDSLAARGAADKLASAAAMVNPAATGPTTDSGTPTEAVLESVAVTEAGPAPAPGTRPAGRTRVTNSRKTTKKATAPAVEEENPS</sequence>
<dbReference type="SMART" id="SM00530">
    <property type="entry name" value="HTH_XRE"/>
    <property type="match status" value="1"/>
</dbReference>
<evidence type="ECO:0000259" key="3">
    <source>
        <dbReference type="PROSITE" id="PS50943"/>
    </source>
</evidence>
<keyword evidence="1" id="KW-0238">DNA-binding</keyword>
<dbReference type="Pfam" id="PF01381">
    <property type="entry name" value="HTH_3"/>
    <property type="match status" value="1"/>
</dbReference>
<evidence type="ECO:0000313" key="4">
    <source>
        <dbReference type="EMBL" id="SCL40384.1"/>
    </source>
</evidence>
<proteinExistence type="predicted"/>
<dbReference type="PANTHER" id="PTHR46797">
    <property type="entry name" value="HTH-TYPE TRANSCRIPTIONAL REGULATOR"/>
    <property type="match status" value="1"/>
</dbReference>
<dbReference type="PANTHER" id="PTHR46797:SF1">
    <property type="entry name" value="METHYLPHOSPHONATE SYNTHASE"/>
    <property type="match status" value="1"/>
</dbReference>
<feature type="compositionally biased region" description="Low complexity" evidence="2">
    <location>
        <begin position="144"/>
        <end position="154"/>
    </location>
</feature>
<feature type="region of interest" description="Disordered" evidence="2">
    <location>
        <begin position="224"/>
        <end position="266"/>
    </location>
</feature>
<dbReference type="EMBL" id="FMHW01000002">
    <property type="protein sequence ID" value="SCL40384.1"/>
    <property type="molecule type" value="Genomic_DNA"/>
</dbReference>
<keyword evidence="5" id="KW-1185">Reference proteome</keyword>
<dbReference type="RefSeq" id="WP_091649700.1">
    <property type="nucleotide sequence ID" value="NZ_FMHW01000002.1"/>
</dbReference>
<dbReference type="SUPFAM" id="SSF47413">
    <property type="entry name" value="lambda repressor-like DNA-binding domains"/>
    <property type="match status" value="1"/>
</dbReference>
<dbReference type="InterPro" id="IPR010982">
    <property type="entry name" value="Lambda_DNA-bd_dom_sf"/>
</dbReference>
<dbReference type="PROSITE" id="PS50943">
    <property type="entry name" value="HTH_CROC1"/>
    <property type="match status" value="1"/>
</dbReference>
<feature type="compositionally biased region" description="Low complexity" evidence="2">
    <location>
        <begin position="120"/>
        <end position="135"/>
    </location>
</feature>
<evidence type="ECO:0000256" key="2">
    <source>
        <dbReference type="SAM" id="MobiDB-lite"/>
    </source>
</evidence>
<dbReference type="GO" id="GO:0003677">
    <property type="term" value="F:DNA binding"/>
    <property type="evidence" value="ECO:0007669"/>
    <property type="project" value="UniProtKB-KW"/>
</dbReference>
<gene>
    <name evidence="4" type="ORF">GA0074692_5770</name>
</gene>
<accession>A0A1C6TF08</accession>
<dbReference type="AlphaFoldDB" id="A0A1C6TF08"/>
<feature type="compositionally biased region" description="Low complexity" evidence="2">
    <location>
        <begin position="229"/>
        <end position="244"/>
    </location>
</feature>
<dbReference type="InterPro" id="IPR001387">
    <property type="entry name" value="Cro/C1-type_HTH"/>
</dbReference>
<protein>
    <submittedName>
        <fullName evidence="4">Helix-turn-helix</fullName>
    </submittedName>
</protein>
<dbReference type="Proteomes" id="UP000198959">
    <property type="component" value="Unassembled WGS sequence"/>
</dbReference>
<reference evidence="5" key="1">
    <citation type="submission" date="2016-06" db="EMBL/GenBank/DDBJ databases">
        <authorList>
            <person name="Varghese N."/>
            <person name="Submissions Spin"/>
        </authorList>
    </citation>
    <scope>NUCLEOTIDE SEQUENCE [LARGE SCALE GENOMIC DNA]</scope>
    <source>
        <strain evidence="5">DSM 43817</strain>
    </source>
</reference>
<dbReference type="CDD" id="cd00093">
    <property type="entry name" value="HTH_XRE"/>
    <property type="match status" value="1"/>
</dbReference>
<name>A0A1C6TF08_9ACTN</name>
<evidence type="ECO:0000256" key="1">
    <source>
        <dbReference type="ARBA" id="ARBA00023125"/>
    </source>
</evidence>
<dbReference type="InterPro" id="IPR050807">
    <property type="entry name" value="TransReg_Diox_bact_type"/>
</dbReference>
<dbReference type="GO" id="GO:0003700">
    <property type="term" value="F:DNA-binding transcription factor activity"/>
    <property type="evidence" value="ECO:0007669"/>
    <property type="project" value="TreeGrafter"/>
</dbReference>
<dbReference type="OrthoDB" id="70105at2"/>